<protein>
    <recommendedName>
        <fullName evidence="2">PknH-like extracellular domain-containing protein</fullName>
    </recommendedName>
</protein>
<sequence length="223" mass="23237">MWLIPRFIWASVIVMTAAGCASDGASPLRAAEAPSPGSAYVVAPTNMASLFLDGDTVRGVTGLDVSTVPVIEGAPDKRGLVRPGLPCGVMIAGKHDASVFGDKYLGYRHVGYSQVLGARTFQTIALYPSITEAGEVFNGVVKAADECRLSGAGHGIIEFDNSTPSEQAWTYRTPAATGEADLCAVDARTTANLVLVVEVCHTANEASQAQLIADAIFAKVHTA</sequence>
<feature type="domain" description="PknH-like extracellular" evidence="2">
    <location>
        <begin position="42"/>
        <end position="219"/>
    </location>
</feature>
<organism evidence="3 4">
    <name type="scientific">Mycolicibacterium frederiksbergense</name>
    <dbReference type="NCBI Taxonomy" id="117567"/>
    <lineage>
        <taxon>Bacteria</taxon>
        <taxon>Bacillati</taxon>
        <taxon>Actinomycetota</taxon>
        <taxon>Actinomycetes</taxon>
        <taxon>Mycobacteriales</taxon>
        <taxon>Mycobacteriaceae</taxon>
        <taxon>Mycolicibacterium</taxon>
    </lineage>
</organism>
<feature type="chain" id="PRO_5045250646" description="PknH-like extracellular domain-containing protein" evidence="1">
    <location>
        <begin position="22"/>
        <end position="223"/>
    </location>
</feature>
<dbReference type="RefSeq" id="WP_280833026.1">
    <property type="nucleotide sequence ID" value="NZ_JARXVE010000004.1"/>
</dbReference>
<reference evidence="3 4" key="1">
    <citation type="submission" date="2023-04" db="EMBL/GenBank/DDBJ databases">
        <title>Forest soil microbial communities from Buena Vista Peninsula, Colon Province, Panama.</title>
        <authorList>
            <person name="Bouskill N."/>
        </authorList>
    </citation>
    <scope>NUCLEOTIDE SEQUENCE [LARGE SCALE GENOMIC DNA]</scope>
    <source>
        <strain evidence="3 4">AC80</strain>
    </source>
</reference>
<dbReference type="InterPro" id="IPR026954">
    <property type="entry name" value="PknH-like_Extracell"/>
</dbReference>
<keyword evidence="4" id="KW-1185">Reference proteome</keyword>
<dbReference type="Proteomes" id="UP001160130">
    <property type="component" value="Unassembled WGS sequence"/>
</dbReference>
<accession>A0ABT6L0D5</accession>
<keyword evidence="1" id="KW-0732">Signal</keyword>
<dbReference type="Pfam" id="PF14032">
    <property type="entry name" value="PknH_C"/>
    <property type="match status" value="1"/>
</dbReference>
<evidence type="ECO:0000313" key="4">
    <source>
        <dbReference type="Proteomes" id="UP001160130"/>
    </source>
</evidence>
<evidence type="ECO:0000259" key="2">
    <source>
        <dbReference type="Pfam" id="PF14032"/>
    </source>
</evidence>
<comment type="caution">
    <text evidence="3">The sequence shown here is derived from an EMBL/GenBank/DDBJ whole genome shotgun (WGS) entry which is preliminary data.</text>
</comment>
<dbReference type="Gene3D" id="3.40.1000.70">
    <property type="entry name" value="PknH-like extracellular domain"/>
    <property type="match status" value="1"/>
</dbReference>
<dbReference type="PROSITE" id="PS51257">
    <property type="entry name" value="PROKAR_LIPOPROTEIN"/>
    <property type="match status" value="1"/>
</dbReference>
<dbReference type="EMBL" id="JARXVE010000004">
    <property type="protein sequence ID" value="MDH6196410.1"/>
    <property type="molecule type" value="Genomic_DNA"/>
</dbReference>
<proteinExistence type="predicted"/>
<name>A0ABT6L0D5_9MYCO</name>
<evidence type="ECO:0000256" key="1">
    <source>
        <dbReference type="SAM" id="SignalP"/>
    </source>
</evidence>
<dbReference type="InterPro" id="IPR038232">
    <property type="entry name" value="PknH-like_Extracell_sf"/>
</dbReference>
<evidence type="ECO:0000313" key="3">
    <source>
        <dbReference type="EMBL" id="MDH6196410.1"/>
    </source>
</evidence>
<gene>
    <name evidence="3" type="ORF">M2272_003053</name>
</gene>
<feature type="signal peptide" evidence="1">
    <location>
        <begin position="1"/>
        <end position="21"/>
    </location>
</feature>